<gene>
    <name evidence="3" type="ORF">P691DRAFT_714884</name>
</gene>
<feature type="transmembrane region" description="Helical" evidence="2">
    <location>
        <begin position="618"/>
        <end position="641"/>
    </location>
</feature>
<proteinExistence type="predicted"/>
<evidence type="ECO:0000256" key="2">
    <source>
        <dbReference type="SAM" id="Phobius"/>
    </source>
</evidence>
<keyword evidence="2" id="KW-1133">Transmembrane helix</keyword>
<keyword evidence="4" id="KW-1185">Reference proteome</keyword>
<organism evidence="3 4">
    <name type="scientific">Macrolepiota fuliginosa MF-IS2</name>
    <dbReference type="NCBI Taxonomy" id="1400762"/>
    <lineage>
        <taxon>Eukaryota</taxon>
        <taxon>Fungi</taxon>
        <taxon>Dikarya</taxon>
        <taxon>Basidiomycota</taxon>
        <taxon>Agaricomycotina</taxon>
        <taxon>Agaricomycetes</taxon>
        <taxon>Agaricomycetidae</taxon>
        <taxon>Agaricales</taxon>
        <taxon>Agaricineae</taxon>
        <taxon>Agaricaceae</taxon>
        <taxon>Macrolepiota</taxon>
    </lineage>
</organism>
<feature type="compositionally biased region" description="Basic and acidic residues" evidence="1">
    <location>
        <begin position="673"/>
        <end position="687"/>
    </location>
</feature>
<dbReference type="OrthoDB" id="3034003at2759"/>
<reference evidence="3" key="1">
    <citation type="submission" date="2020-11" db="EMBL/GenBank/DDBJ databases">
        <authorList>
            <consortium name="DOE Joint Genome Institute"/>
            <person name="Ahrendt S."/>
            <person name="Riley R."/>
            <person name="Andreopoulos W."/>
            <person name="Labutti K."/>
            <person name="Pangilinan J."/>
            <person name="Ruiz-Duenas F.J."/>
            <person name="Barrasa J.M."/>
            <person name="Sanchez-Garcia M."/>
            <person name="Camarero S."/>
            <person name="Miyauchi S."/>
            <person name="Serrano A."/>
            <person name="Linde D."/>
            <person name="Babiker R."/>
            <person name="Drula E."/>
            <person name="Ayuso-Fernandez I."/>
            <person name="Pacheco R."/>
            <person name="Padilla G."/>
            <person name="Ferreira P."/>
            <person name="Barriuso J."/>
            <person name="Kellner H."/>
            <person name="Castanera R."/>
            <person name="Alfaro M."/>
            <person name="Ramirez L."/>
            <person name="Pisabarro A.G."/>
            <person name="Kuo A."/>
            <person name="Tritt A."/>
            <person name="Lipzen A."/>
            <person name="He G."/>
            <person name="Yan M."/>
            <person name="Ng V."/>
            <person name="Cullen D."/>
            <person name="Martin F."/>
            <person name="Rosso M.-N."/>
            <person name="Henrissat B."/>
            <person name="Hibbett D."/>
            <person name="Martinez A.T."/>
            <person name="Grigoriev I.V."/>
        </authorList>
    </citation>
    <scope>NUCLEOTIDE SEQUENCE</scope>
    <source>
        <strain evidence="3">MF-IS2</strain>
    </source>
</reference>
<evidence type="ECO:0000256" key="1">
    <source>
        <dbReference type="SAM" id="MobiDB-lite"/>
    </source>
</evidence>
<evidence type="ECO:0000313" key="4">
    <source>
        <dbReference type="Proteomes" id="UP000807342"/>
    </source>
</evidence>
<keyword evidence="2" id="KW-0472">Membrane</keyword>
<feature type="compositionally biased region" description="Basic and acidic residues" evidence="1">
    <location>
        <begin position="697"/>
        <end position="711"/>
    </location>
</feature>
<keyword evidence="2" id="KW-0812">Transmembrane</keyword>
<evidence type="ECO:0000313" key="3">
    <source>
        <dbReference type="EMBL" id="KAF9441831.1"/>
    </source>
</evidence>
<dbReference type="AlphaFoldDB" id="A0A9P6BVI1"/>
<accession>A0A9P6BVI1</accession>
<comment type="caution">
    <text evidence="3">The sequence shown here is derived from an EMBL/GenBank/DDBJ whole genome shotgun (WGS) entry which is preliminary data.</text>
</comment>
<feature type="transmembrane region" description="Helical" evidence="2">
    <location>
        <begin position="77"/>
        <end position="100"/>
    </location>
</feature>
<sequence>MIYLVSDISVARAATAINAAITSVQITISLSLIILLIHFMPKTNTAITWSLISKTLHSSLWPTILSADSSSSEISGAIVSVVSYMISVTTVLVAAAGILLPSGLGNGPLIPMEFRLVNAEYIPDNSPLAYSTTPNRSQFVYGRWCLYLDRPGGAIQACPGNKGLGTAEITPSLVEKFNSIPHGSFTMQYRRFYTRSGSVSLPIGVPYASVSQSFILRNDTFAVEGLIVDMSSTHPGVGFWNQTLPKLPNGGTWSQDMLWLEPVTRCIDTNLTLNYYTLGDGINDSMTLSITDHGGIVNLTHTNPTPDRNGQHGDLMQYAYMAAVLSNRYAMLALNITRRSSSVGASYSIFNIGDEGNSIGWSSGIVGSVNPLPISYFDYNADPDMLCQGYGGNDIADGSDVNVECGIFLGPPQRIGNVGRWGNVDMSQWNQKIHSCASATRASIQTVSFSTNSTITNLQSLNVTRMNLSGLNVLWAMEKTNLSIYEINILWGPVDDRYENDSSLRTIWAEGLYLPASPYERPALPPGLPSAGHGTIWGQVYPPSGAGYTFSTDYSGRSDFAITSKLQSLVAQDPENGNAQIRNLMWTDIMANNFIGTQTNNTLWVAEYRKSIQYDLRFAIPGFILLLIWVPSFLAATFLLITRSLTFGYMKQVLNHTSAGRIVVGASDLRIRDDNPGGPSRSREKEGWGLSMPVTLDLDHKGRGHEDRDNVLEPLNQD</sequence>
<feature type="region of interest" description="Disordered" evidence="1">
    <location>
        <begin position="673"/>
        <end position="718"/>
    </location>
</feature>
<protein>
    <submittedName>
        <fullName evidence="3">Uncharacterized protein</fullName>
    </submittedName>
</protein>
<feature type="transmembrane region" description="Helical" evidence="2">
    <location>
        <begin position="20"/>
        <end position="40"/>
    </location>
</feature>
<dbReference type="EMBL" id="MU151770">
    <property type="protein sequence ID" value="KAF9441831.1"/>
    <property type="molecule type" value="Genomic_DNA"/>
</dbReference>
<dbReference type="Proteomes" id="UP000807342">
    <property type="component" value="Unassembled WGS sequence"/>
</dbReference>
<name>A0A9P6BVI1_9AGAR</name>